<protein>
    <submittedName>
        <fullName evidence="4">Efflux RND transporter periplasmic adaptor subunit</fullName>
    </submittedName>
</protein>
<evidence type="ECO:0000313" key="4">
    <source>
        <dbReference type="EMBL" id="NML18671.1"/>
    </source>
</evidence>
<accession>A0A848FLJ6</accession>
<dbReference type="EMBL" id="JABBFW010000037">
    <property type="protein sequence ID" value="NML18671.1"/>
    <property type="molecule type" value="Genomic_DNA"/>
</dbReference>
<feature type="signal peptide" evidence="2">
    <location>
        <begin position="1"/>
        <end position="27"/>
    </location>
</feature>
<name>A0A848FLJ6_9BURK</name>
<dbReference type="RefSeq" id="WP_169163565.1">
    <property type="nucleotide sequence ID" value="NZ_JABBFW010000037.1"/>
</dbReference>
<dbReference type="PANTHER" id="PTHR30469">
    <property type="entry name" value="MULTIDRUG RESISTANCE PROTEIN MDTA"/>
    <property type="match status" value="1"/>
</dbReference>
<dbReference type="GO" id="GO:0015562">
    <property type="term" value="F:efflux transmembrane transporter activity"/>
    <property type="evidence" value="ECO:0007669"/>
    <property type="project" value="TreeGrafter"/>
</dbReference>
<dbReference type="InterPro" id="IPR006143">
    <property type="entry name" value="RND_pump_MFP"/>
</dbReference>
<proteinExistence type="inferred from homology"/>
<dbReference type="InterPro" id="IPR058624">
    <property type="entry name" value="MdtA-like_HH"/>
</dbReference>
<keyword evidence="5" id="KW-1185">Reference proteome</keyword>
<dbReference type="SUPFAM" id="SSF111369">
    <property type="entry name" value="HlyD-like secretion proteins"/>
    <property type="match status" value="1"/>
</dbReference>
<dbReference type="NCBIfam" id="TIGR01730">
    <property type="entry name" value="RND_mfp"/>
    <property type="match status" value="1"/>
</dbReference>
<sequence>MKSSSLVAAAVSASALAWVLAAAPAAAADVARPVPAAAVQPAVAAARPAPAAPPAGSAPALDKREIRAQLMPRRYTTLAAEIGAKVSRLPVAEGGRFGAGQVLVSFDCSLQQAQLNKARAALSAAEKTWHANQRLNELNSVGKVELDVSEAEVAKARAEVASNQAVLGKCSTAAPFAGRVAEQKVREQQYVQAGQALLEILDDSVLELEFIVPSRWLAWLAPGTGFQVAIDETGRTYPAKVQRIGARVDPVSQSVKLAAAIDGRFGELVAGMSGRVLMAPPPGKP</sequence>
<dbReference type="Proteomes" id="UP000574067">
    <property type="component" value="Unassembled WGS sequence"/>
</dbReference>
<feature type="domain" description="Multidrug resistance protein MdtA-like alpha-helical hairpin" evidence="3">
    <location>
        <begin position="112"/>
        <end position="167"/>
    </location>
</feature>
<organism evidence="4 5">
    <name type="scientific">Azohydromonas caseinilytica</name>
    <dbReference type="NCBI Taxonomy" id="2728836"/>
    <lineage>
        <taxon>Bacteria</taxon>
        <taxon>Pseudomonadati</taxon>
        <taxon>Pseudomonadota</taxon>
        <taxon>Betaproteobacteria</taxon>
        <taxon>Burkholderiales</taxon>
        <taxon>Sphaerotilaceae</taxon>
        <taxon>Azohydromonas</taxon>
    </lineage>
</organism>
<comment type="similarity">
    <text evidence="1">Belongs to the membrane fusion protein (MFP) (TC 8.A.1) family.</text>
</comment>
<gene>
    <name evidence="4" type="ORF">HHL10_27250</name>
</gene>
<comment type="caution">
    <text evidence="4">The sequence shown here is derived from an EMBL/GenBank/DDBJ whole genome shotgun (WGS) entry which is preliminary data.</text>
</comment>
<keyword evidence="2" id="KW-0732">Signal</keyword>
<evidence type="ECO:0000313" key="5">
    <source>
        <dbReference type="Proteomes" id="UP000574067"/>
    </source>
</evidence>
<dbReference type="PANTHER" id="PTHR30469:SF15">
    <property type="entry name" value="HLYD FAMILY OF SECRETION PROTEINS"/>
    <property type="match status" value="1"/>
</dbReference>
<dbReference type="Gene3D" id="2.40.30.170">
    <property type="match status" value="1"/>
</dbReference>
<evidence type="ECO:0000259" key="3">
    <source>
        <dbReference type="Pfam" id="PF25876"/>
    </source>
</evidence>
<dbReference type="AlphaFoldDB" id="A0A848FLJ6"/>
<dbReference type="Gene3D" id="1.10.287.470">
    <property type="entry name" value="Helix hairpin bin"/>
    <property type="match status" value="1"/>
</dbReference>
<reference evidence="4 5" key="1">
    <citation type="submission" date="2020-04" db="EMBL/GenBank/DDBJ databases">
        <title>Azohydromonas sp. isolated from soil.</title>
        <authorList>
            <person name="Dahal R.H."/>
        </authorList>
    </citation>
    <scope>NUCLEOTIDE SEQUENCE [LARGE SCALE GENOMIC DNA]</scope>
    <source>
        <strain evidence="4 5">G-1-1-14</strain>
    </source>
</reference>
<dbReference type="Pfam" id="PF25876">
    <property type="entry name" value="HH_MFP_RND"/>
    <property type="match status" value="1"/>
</dbReference>
<dbReference type="GO" id="GO:1990281">
    <property type="term" value="C:efflux pump complex"/>
    <property type="evidence" value="ECO:0007669"/>
    <property type="project" value="TreeGrafter"/>
</dbReference>
<feature type="chain" id="PRO_5032868196" evidence="2">
    <location>
        <begin position="28"/>
        <end position="285"/>
    </location>
</feature>
<evidence type="ECO:0000256" key="2">
    <source>
        <dbReference type="SAM" id="SignalP"/>
    </source>
</evidence>
<evidence type="ECO:0000256" key="1">
    <source>
        <dbReference type="ARBA" id="ARBA00009477"/>
    </source>
</evidence>